<evidence type="ECO:0000313" key="3">
    <source>
        <dbReference type="Proteomes" id="UP000284842"/>
    </source>
</evidence>
<accession>A0A409YNC1</accession>
<dbReference type="Gene3D" id="1.20.1280.50">
    <property type="match status" value="1"/>
</dbReference>
<protein>
    <recommendedName>
        <fullName evidence="1">F-box domain-containing protein</fullName>
    </recommendedName>
</protein>
<feature type="domain" description="F-box" evidence="1">
    <location>
        <begin position="26"/>
        <end position="63"/>
    </location>
</feature>
<dbReference type="InterPro" id="IPR001810">
    <property type="entry name" value="F-box_dom"/>
</dbReference>
<sequence>MYGTIALPSTLAGVNDHHAHPGHGDKQGFMTLPNELILRIFSFLPFKSILSARSVCNHWRSIIPYAELHPTRKAMLTLYLHLVGSSTFLQTRPWVAANLRDFDRKEYLCRLCSQLRNSHSDRAASPVNQNSDFDFSPLPASFAYFVLEWPAKAAICGTWPGLPRFRYPAHLADNVTVREGCSWISVPRISAVLVEDETENNAYYAPALLIWRGRAGAIWVFLGEGDRTQEDSVQSASETTDSQKRIDSKPRNSLAGVVFESAIGQDTLRLHSDLDLPSLTPGFSDLAPTTSDFLFNLYGDYVSYLYQHWKSIEGEAVRRVDMGLPVWGELDKMPVELGGCLEGISSLGGQSNTTPGSNRRKGLVPEMWEAYRSSWVWRDDEAARERLRMSVERMQLLDY</sequence>
<evidence type="ECO:0000313" key="2">
    <source>
        <dbReference type="EMBL" id="PPR04506.1"/>
    </source>
</evidence>
<dbReference type="EMBL" id="NHTK01000938">
    <property type="protein sequence ID" value="PPR04506.1"/>
    <property type="molecule type" value="Genomic_DNA"/>
</dbReference>
<dbReference type="CDD" id="cd09917">
    <property type="entry name" value="F-box_SF"/>
    <property type="match status" value="1"/>
</dbReference>
<organism evidence="2 3">
    <name type="scientific">Panaeolus cyanescens</name>
    <dbReference type="NCBI Taxonomy" id="181874"/>
    <lineage>
        <taxon>Eukaryota</taxon>
        <taxon>Fungi</taxon>
        <taxon>Dikarya</taxon>
        <taxon>Basidiomycota</taxon>
        <taxon>Agaricomycotina</taxon>
        <taxon>Agaricomycetes</taxon>
        <taxon>Agaricomycetidae</taxon>
        <taxon>Agaricales</taxon>
        <taxon>Agaricineae</taxon>
        <taxon>Galeropsidaceae</taxon>
        <taxon>Panaeolus</taxon>
    </lineage>
</organism>
<comment type="caution">
    <text evidence="2">The sequence shown here is derived from an EMBL/GenBank/DDBJ whole genome shotgun (WGS) entry which is preliminary data.</text>
</comment>
<dbReference type="SUPFAM" id="SSF81383">
    <property type="entry name" value="F-box domain"/>
    <property type="match status" value="1"/>
</dbReference>
<dbReference type="InParanoid" id="A0A409YNC1"/>
<dbReference type="AlphaFoldDB" id="A0A409YNC1"/>
<dbReference type="Pfam" id="PF12937">
    <property type="entry name" value="F-box-like"/>
    <property type="match status" value="1"/>
</dbReference>
<gene>
    <name evidence="2" type="ORF">CVT24_013113</name>
</gene>
<evidence type="ECO:0000259" key="1">
    <source>
        <dbReference type="PROSITE" id="PS50181"/>
    </source>
</evidence>
<dbReference type="OrthoDB" id="2788844at2759"/>
<keyword evidence="3" id="KW-1185">Reference proteome</keyword>
<dbReference type="SMART" id="SM00256">
    <property type="entry name" value="FBOX"/>
    <property type="match status" value="1"/>
</dbReference>
<proteinExistence type="predicted"/>
<dbReference type="Proteomes" id="UP000284842">
    <property type="component" value="Unassembled WGS sequence"/>
</dbReference>
<reference evidence="2 3" key="1">
    <citation type="journal article" date="2018" name="Evol. Lett.">
        <title>Horizontal gene cluster transfer increased hallucinogenic mushroom diversity.</title>
        <authorList>
            <person name="Reynolds H.T."/>
            <person name="Vijayakumar V."/>
            <person name="Gluck-Thaler E."/>
            <person name="Korotkin H.B."/>
            <person name="Matheny P.B."/>
            <person name="Slot J.C."/>
        </authorList>
    </citation>
    <scope>NUCLEOTIDE SEQUENCE [LARGE SCALE GENOMIC DNA]</scope>
    <source>
        <strain evidence="2 3">2629</strain>
    </source>
</reference>
<dbReference type="PROSITE" id="PS50181">
    <property type="entry name" value="FBOX"/>
    <property type="match status" value="1"/>
</dbReference>
<dbReference type="InterPro" id="IPR036047">
    <property type="entry name" value="F-box-like_dom_sf"/>
</dbReference>
<name>A0A409YNC1_9AGAR</name>